<dbReference type="Gene3D" id="3.60.15.10">
    <property type="entry name" value="Ribonuclease Z/Hydroxyacylglutathione hydrolase-like"/>
    <property type="match status" value="1"/>
</dbReference>
<name>A0A0U3HYK7_9MICC</name>
<keyword evidence="5" id="KW-1185">Reference proteome</keyword>
<reference evidence="3 5" key="2">
    <citation type="submission" date="2019-07" db="EMBL/GenBank/DDBJ databases">
        <title>Whole genome shotgun sequence of Kocuria flava NBRC 107626.</title>
        <authorList>
            <person name="Hosoyama A."/>
            <person name="Uohara A."/>
            <person name="Ohji S."/>
            <person name="Ichikawa N."/>
        </authorList>
    </citation>
    <scope>NUCLEOTIDE SEQUENCE [LARGE SCALE GENOMIC DNA]</scope>
    <source>
        <strain evidence="3 5">NBRC 107626</strain>
    </source>
</reference>
<dbReference type="Proteomes" id="UP000321155">
    <property type="component" value="Unassembled WGS sequence"/>
</dbReference>
<evidence type="ECO:0000313" key="3">
    <source>
        <dbReference type="EMBL" id="GEO92919.1"/>
    </source>
</evidence>
<sequence>MELIKYTHSCVRLEKDGRVLVLDPGVFSGAEELARALDGAHHVLITHEHPDHLDAEALQAHLRAHPETVVHAPPAVSAGLREALGERCAVHDAGAGQVLELDGFTVRTFGGQHALIHPLIRTVDNVGYLVDDTVYHPGDSFVVPHDVTAPVLLAPLHAPWSRMAEVIDFVVSARPRRVFPVHDALLSDNGLGVVEKQVSAFAATYGVAYRRLVPGERVTL</sequence>
<dbReference type="STRING" id="446860.AS188_12860"/>
<dbReference type="GO" id="GO:0016787">
    <property type="term" value="F:hydrolase activity"/>
    <property type="evidence" value="ECO:0007669"/>
    <property type="project" value="UniProtKB-KW"/>
</dbReference>
<evidence type="ECO:0000313" key="5">
    <source>
        <dbReference type="Proteomes" id="UP000321155"/>
    </source>
</evidence>
<evidence type="ECO:0000313" key="2">
    <source>
        <dbReference type="EMBL" id="ALU40496.1"/>
    </source>
</evidence>
<dbReference type="InterPro" id="IPR036866">
    <property type="entry name" value="RibonucZ/Hydroxyglut_hydro"/>
</dbReference>
<keyword evidence="2" id="KW-0378">Hydrolase</keyword>
<dbReference type="EMBL" id="BJZR01000070">
    <property type="protein sequence ID" value="GEO92919.1"/>
    <property type="molecule type" value="Genomic_DNA"/>
</dbReference>
<dbReference type="InterPro" id="IPR050114">
    <property type="entry name" value="UPF0173_UPF0282_UlaG_hydrolase"/>
</dbReference>
<gene>
    <name evidence="2" type="ORF">AS188_12860</name>
    <name evidence="3" type="ORF">KFL01_22250</name>
</gene>
<evidence type="ECO:0000313" key="4">
    <source>
        <dbReference type="Proteomes" id="UP000057181"/>
    </source>
</evidence>
<dbReference type="AlphaFoldDB" id="A0A0U3HYK7"/>
<organism evidence="2 4">
    <name type="scientific">Kocuria flava</name>
    <dbReference type="NCBI Taxonomy" id="446860"/>
    <lineage>
        <taxon>Bacteria</taxon>
        <taxon>Bacillati</taxon>
        <taxon>Actinomycetota</taxon>
        <taxon>Actinomycetes</taxon>
        <taxon>Micrococcales</taxon>
        <taxon>Micrococcaceae</taxon>
        <taxon>Kocuria</taxon>
    </lineage>
</organism>
<dbReference type="InterPro" id="IPR001279">
    <property type="entry name" value="Metallo-B-lactamas"/>
</dbReference>
<evidence type="ECO:0000259" key="1">
    <source>
        <dbReference type="SMART" id="SM00849"/>
    </source>
</evidence>
<dbReference type="Proteomes" id="UP000057181">
    <property type="component" value="Chromosome"/>
</dbReference>
<dbReference type="SMART" id="SM00849">
    <property type="entry name" value="Lactamase_B"/>
    <property type="match status" value="1"/>
</dbReference>
<protein>
    <submittedName>
        <fullName evidence="2">MBL fold metallo-hydrolase</fullName>
    </submittedName>
</protein>
<dbReference type="KEGG" id="kfv:AS188_12860"/>
<dbReference type="PANTHER" id="PTHR43546:SF3">
    <property type="entry name" value="UPF0173 METAL-DEPENDENT HYDROLASE MJ1163"/>
    <property type="match status" value="1"/>
</dbReference>
<dbReference type="RefSeq" id="WP_058859184.1">
    <property type="nucleotide sequence ID" value="NZ_BJZR01000070.1"/>
</dbReference>
<accession>A0A0U3HYK7</accession>
<dbReference type="OrthoDB" id="3190691at2"/>
<dbReference type="EMBL" id="CP013254">
    <property type="protein sequence ID" value="ALU40496.1"/>
    <property type="molecule type" value="Genomic_DNA"/>
</dbReference>
<dbReference type="PANTHER" id="PTHR43546">
    <property type="entry name" value="UPF0173 METAL-DEPENDENT HYDROLASE MJ1163-RELATED"/>
    <property type="match status" value="1"/>
</dbReference>
<reference evidence="2 4" key="1">
    <citation type="submission" date="2015-11" db="EMBL/GenBank/DDBJ databases">
        <title>Complete Genome Sequence of Kocuria flava strain HO-9041.</title>
        <authorList>
            <person name="Zhou M."/>
            <person name="Dai J."/>
        </authorList>
    </citation>
    <scope>NUCLEOTIDE SEQUENCE [LARGE SCALE GENOMIC DNA]</scope>
    <source>
        <strain evidence="2 4">HO-9041</strain>
    </source>
</reference>
<feature type="domain" description="Metallo-beta-lactamase" evidence="1">
    <location>
        <begin position="7"/>
        <end position="182"/>
    </location>
</feature>
<dbReference type="Pfam" id="PF13483">
    <property type="entry name" value="Lactamase_B_3"/>
    <property type="match status" value="1"/>
</dbReference>
<dbReference type="SUPFAM" id="SSF56281">
    <property type="entry name" value="Metallo-hydrolase/oxidoreductase"/>
    <property type="match status" value="1"/>
</dbReference>
<proteinExistence type="predicted"/>